<evidence type="ECO:0000256" key="2">
    <source>
        <dbReference type="SAM" id="Phobius"/>
    </source>
</evidence>
<sequence>MAAALELAELVDRLEVLERRMRSTSANGQSFARQITALQNRALALGDDLIHGDDRAGVERRITRMAEQIEALELAQKLDALQSLPSSVARPRDVPSTMPRPSTRLFTEPLVARPGFVTPSGPTGAAANDTHPFRSEQPETRPTASERGTSWPEAAHPSITPPNARSTCAPTTDSGAARSDERLFSAKQRYEELRAVSRAAALLSRPATYSEPSVKTRRIVLAPASAGSESARPVPHPPHEPLTARPAPRPAVRSAARPEPMAVGNTPTLVHAAVRESATPQLCESSRPPIRESAQPPRPDVATAGGSSEGAWAVDIPEGRADDAEARQSLRGDTPASDLAEADEEDTSSARASSLKGSKKVRRIGRRGSKATTAHSATGRSRVRLIVACALLVLLATLAVVIALIVVHVSHGKPAHNEQVHVPAVGGGHAVGDEAGAGSNGADAPILAARVQSAPSNGARAPTAPADSFGDLELPDRETRIMPTGLPSSHHRAHGGRHDSIALHEREDQRAHQR</sequence>
<protein>
    <submittedName>
        <fullName evidence="3">Uncharacterized protein</fullName>
    </submittedName>
</protein>
<reference evidence="3" key="1">
    <citation type="submission" date="2021-05" db="EMBL/GenBank/DDBJ databases">
        <title>The genome of the haptophyte Pavlova lutheri (Diacronema luteri, Pavlovales) - a model for lipid biosynthesis in eukaryotic algae.</title>
        <authorList>
            <person name="Hulatt C.J."/>
            <person name="Posewitz M.C."/>
        </authorList>
    </citation>
    <scope>NUCLEOTIDE SEQUENCE</scope>
    <source>
        <strain evidence="3">NIVA-4/92</strain>
    </source>
</reference>
<accession>A0A8J5XXA3</accession>
<evidence type="ECO:0000256" key="1">
    <source>
        <dbReference type="SAM" id="MobiDB-lite"/>
    </source>
</evidence>
<feature type="compositionally biased region" description="Low complexity" evidence="1">
    <location>
        <begin position="244"/>
        <end position="260"/>
    </location>
</feature>
<feature type="region of interest" description="Disordered" evidence="1">
    <location>
        <begin position="112"/>
        <end position="181"/>
    </location>
</feature>
<feature type="compositionally biased region" description="Basic and acidic residues" evidence="1">
    <location>
        <begin position="317"/>
        <end position="330"/>
    </location>
</feature>
<feature type="region of interest" description="Disordered" evidence="1">
    <location>
        <begin position="278"/>
        <end position="377"/>
    </location>
</feature>
<feature type="region of interest" description="Disordered" evidence="1">
    <location>
        <begin position="224"/>
        <end position="265"/>
    </location>
</feature>
<feature type="transmembrane region" description="Helical" evidence="2">
    <location>
        <begin position="385"/>
        <end position="407"/>
    </location>
</feature>
<dbReference type="AlphaFoldDB" id="A0A8J5XXA3"/>
<feature type="compositionally biased region" description="Basic residues" evidence="1">
    <location>
        <begin position="357"/>
        <end position="369"/>
    </location>
</feature>
<evidence type="ECO:0000313" key="4">
    <source>
        <dbReference type="Proteomes" id="UP000751190"/>
    </source>
</evidence>
<gene>
    <name evidence="3" type="ORF">KFE25_006090</name>
</gene>
<keyword evidence="2" id="KW-1133">Transmembrane helix</keyword>
<keyword evidence="2" id="KW-0472">Membrane</keyword>
<dbReference type="OrthoDB" id="10665209at2759"/>
<feature type="compositionally biased region" description="Basic and acidic residues" evidence="1">
    <location>
        <begin position="496"/>
        <end position="514"/>
    </location>
</feature>
<name>A0A8J5XXA3_DIALT</name>
<feature type="region of interest" description="Disordered" evidence="1">
    <location>
        <begin position="453"/>
        <end position="514"/>
    </location>
</feature>
<proteinExistence type="predicted"/>
<evidence type="ECO:0000313" key="3">
    <source>
        <dbReference type="EMBL" id="KAG8469635.1"/>
    </source>
</evidence>
<dbReference type="EMBL" id="JAGTXO010000002">
    <property type="protein sequence ID" value="KAG8469635.1"/>
    <property type="molecule type" value="Genomic_DNA"/>
</dbReference>
<keyword evidence="2" id="KW-0812">Transmembrane</keyword>
<organism evidence="3 4">
    <name type="scientific">Diacronema lutheri</name>
    <name type="common">Unicellular marine alga</name>
    <name type="synonym">Monochrysis lutheri</name>
    <dbReference type="NCBI Taxonomy" id="2081491"/>
    <lineage>
        <taxon>Eukaryota</taxon>
        <taxon>Haptista</taxon>
        <taxon>Haptophyta</taxon>
        <taxon>Pavlovophyceae</taxon>
        <taxon>Pavlovales</taxon>
        <taxon>Pavlovaceae</taxon>
        <taxon>Diacronema</taxon>
    </lineage>
</organism>
<comment type="caution">
    <text evidence="3">The sequence shown here is derived from an EMBL/GenBank/DDBJ whole genome shotgun (WGS) entry which is preliminary data.</text>
</comment>
<dbReference type="Proteomes" id="UP000751190">
    <property type="component" value="Unassembled WGS sequence"/>
</dbReference>
<feature type="compositionally biased region" description="Polar residues" evidence="1">
    <location>
        <begin position="161"/>
        <end position="174"/>
    </location>
</feature>
<keyword evidence="4" id="KW-1185">Reference proteome</keyword>